<dbReference type="SMART" id="SM00355">
    <property type="entry name" value="ZnF_C2H2"/>
    <property type="match status" value="4"/>
</dbReference>
<evidence type="ECO:0000256" key="1">
    <source>
        <dbReference type="ARBA" id="ARBA00004123"/>
    </source>
</evidence>
<evidence type="ECO:0000256" key="2">
    <source>
        <dbReference type="ARBA" id="ARBA00007746"/>
    </source>
</evidence>
<feature type="domain" description="C2H2-type" evidence="11">
    <location>
        <begin position="143"/>
        <end position="170"/>
    </location>
</feature>
<evidence type="ECO:0000256" key="3">
    <source>
        <dbReference type="ARBA" id="ARBA00022723"/>
    </source>
</evidence>
<reference evidence="13" key="1">
    <citation type="submission" date="2025-08" db="UniProtKB">
        <authorList>
            <consortium name="RefSeq"/>
        </authorList>
    </citation>
    <scope>IDENTIFICATION</scope>
</reference>
<protein>
    <submittedName>
        <fullName evidence="13">Zinc finger protein 335-like</fullName>
    </submittedName>
</protein>
<dbReference type="InterPro" id="IPR013087">
    <property type="entry name" value="Znf_C2H2_type"/>
</dbReference>
<dbReference type="AlphaFoldDB" id="A0A3Q0J9S8"/>
<evidence type="ECO:0000256" key="9">
    <source>
        <dbReference type="PROSITE-ProRule" id="PRU00042"/>
    </source>
</evidence>
<dbReference type="PANTHER" id="PTHR24392:SF31">
    <property type="entry name" value="C2H2-TYPE DOMAIN-CONTAINING PROTEIN"/>
    <property type="match status" value="1"/>
</dbReference>
<evidence type="ECO:0000256" key="4">
    <source>
        <dbReference type="ARBA" id="ARBA00022737"/>
    </source>
</evidence>
<feature type="domain" description="C2H2-type" evidence="11">
    <location>
        <begin position="115"/>
        <end position="142"/>
    </location>
</feature>
<keyword evidence="7" id="KW-0238">DNA-binding</keyword>
<evidence type="ECO:0000256" key="10">
    <source>
        <dbReference type="SAM" id="MobiDB-lite"/>
    </source>
</evidence>
<evidence type="ECO:0000256" key="7">
    <source>
        <dbReference type="ARBA" id="ARBA00023125"/>
    </source>
</evidence>
<dbReference type="PANTHER" id="PTHR24392">
    <property type="entry name" value="ZINC FINGER PROTEIN"/>
    <property type="match status" value="1"/>
</dbReference>
<keyword evidence="4" id="KW-0677">Repeat</keyword>
<evidence type="ECO:0000259" key="11">
    <source>
        <dbReference type="PROSITE" id="PS50157"/>
    </source>
</evidence>
<dbReference type="PROSITE" id="PS50157">
    <property type="entry name" value="ZINC_FINGER_C2H2_2"/>
    <property type="match status" value="3"/>
</dbReference>
<dbReference type="GeneID" id="113469890"/>
<dbReference type="GO" id="GO:0005634">
    <property type="term" value="C:nucleus"/>
    <property type="evidence" value="ECO:0007669"/>
    <property type="project" value="UniProtKB-SubCell"/>
</dbReference>
<name>A0A3Q0J9S8_DIACI</name>
<accession>A0A3Q0J9S8</accession>
<dbReference type="InterPro" id="IPR036236">
    <property type="entry name" value="Znf_C2H2_sf"/>
</dbReference>
<evidence type="ECO:0000256" key="6">
    <source>
        <dbReference type="ARBA" id="ARBA00022833"/>
    </source>
</evidence>
<evidence type="ECO:0000256" key="8">
    <source>
        <dbReference type="ARBA" id="ARBA00023242"/>
    </source>
</evidence>
<gene>
    <name evidence="13" type="primary">LOC113469890</name>
</gene>
<feature type="domain" description="C2H2-type" evidence="11">
    <location>
        <begin position="35"/>
        <end position="62"/>
    </location>
</feature>
<keyword evidence="6" id="KW-0862">Zinc</keyword>
<dbReference type="GO" id="GO:0003677">
    <property type="term" value="F:DNA binding"/>
    <property type="evidence" value="ECO:0007669"/>
    <property type="project" value="UniProtKB-KW"/>
</dbReference>
<proteinExistence type="inferred from homology"/>
<dbReference type="SUPFAM" id="SSF57667">
    <property type="entry name" value="beta-beta-alpha zinc fingers"/>
    <property type="match status" value="1"/>
</dbReference>
<comment type="subcellular location">
    <subcellularLocation>
        <location evidence="1">Nucleus</location>
    </subcellularLocation>
</comment>
<keyword evidence="3" id="KW-0479">Metal-binding</keyword>
<comment type="similarity">
    <text evidence="2">Belongs to the hunchback C2H2-type zinc-finger protein family.</text>
</comment>
<evidence type="ECO:0000313" key="12">
    <source>
        <dbReference type="Proteomes" id="UP000079169"/>
    </source>
</evidence>
<sequence>MGETKCDNLTKQSDSSVVEESGEKSSLKKTEDGMFHCSQCNYCTRERNYLVKHEARHKKRRWYFGRYTQKIPESADGSVTCKYCSEHFSRDGIEEMIQHSQVCPLMNRPDFDYRYMCLECEYHTYAHRDIKRHLLCHVGDKPFKCDLCEYRTSRKDYLKHHSLTHSVLNPLKCPFCNHTSKTKNWFTMHTKNCDGKKNFRSKSVK</sequence>
<keyword evidence="5 9" id="KW-0863">Zinc-finger</keyword>
<evidence type="ECO:0000256" key="5">
    <source>
        <dbReference type="ARBA" id="ARBA00022771"/>
    </source>
</evidence>
<keyword evidence="8" id="KW-0539">Nucleus</keyword>
<organism evidence="12 13">
    <name type="scientific">Diaphorina citri</name>
    <name type="common">Asian citrus psyllid</name>
    <dbReference type="NCBI Taxonomy" id="121845"/>
    <lineage>
        <taxon>Eukaryota</taxon>
        <taxon>Metazoa</taxon>
        <taxon>Ecdysozoa</taxon>
        <taxon>Arthropoda</taxon>
        <taxon>Hexapoda</taxon>
        <taxon>Insecta</taxon>
        <taxon>Pterygota</taxon>
        <taxon>Neoptera</taxon>
        <taxon>Paraneoptera</taxon>
        <taxon>Hemiptera</taxon>
        <taxon>Sternorrhyncha</taxon>
        <taxon>Psylloidea</taxon>
        <taxon>Psyllidae</taxon>
        <taxon>Diaphorininae</taxon>
        <taxon>Diaphorina</taxon>
    </lineage>
</organism>
<dbReference type="Proteomes" id="UP000079169">
    <property type="component" value="Unplaced"/>
</dbReference>
<evidence type="ECO:0000313" key="13">
    <source>
        <dbReference type="RefSeq" id="XP_026683703.1"/>
    </source>
</evidence>
<dbReference type="RefSeq" id="XP_026683703.1">
    <property type="nucleotide sequence ID" value="XM_026827902.1"/>
</dbReference>
<dbReference type="STRING" id="121845.A0A3Q0J9S8"/>
<dbReference type="FunFam" id="3.30.160.60:FF:000614">
    <property type="entry name" value="Zinc finger protein 142"/>
    <property type="match status" value="1"/>
</dbReference>
<dbReference type="GO" id="GO:0008270">
    <property type="term" value="F:zinc ion binding"/>
    <property type="evidence" value="ECO:0007669"/>
    <property type="project" value="UniProtKB-KW"/>
</dbReference>
<dbReference type="Gene3D" id="3.30.160.60">
    <property type="entry name" value="Classic Zinc Finger"/>
    <property type="match status" value="2"/>
</dbReference>
<feature type="region of interest" description="Disordered" evidence="10">
    <location>
        <begin position="1"/>
        <end position="27"/>
    </location>
</feature>
<dbReference type="KEGG" id="dci:113469890"/>
<dbReference type="PaxDb" id="121845-A0A3Q0J9S8"/>
<keyword evidence="12" id="KW-1185">Reference proteome</keyword>